<evidence type="ECO:0000313" key="1">
    <source>
        <dbReference type="EMBL" id="MPC27589.1"/>
    </source>
</evidence>
<keyword evidence="2" id="KW-1185">Reference proteome</keyword>
<reference evidence="1 2" key="1">
    <citation type="submission" date="2019-05" db="EMBL/GenBank/DDBJ databases">
        <title>Another draft genome of Portunus trituberculatus and its Hox gene families provides insights of decapod evolution.</title>
        <authorList>
            <person name="Jeong J.-H."/>
            <person name="Song I."/>
            <person name="Kim S."/>
            <person name="Choi T."/>
            <person name="Kim D."/>
            <person name="Ryu S."/>
            <person name="Kim W."/>
        </authorList>
    </citation>
    <scope>NUCLEOTIDE SEQUENCE [LARGE SCALE GENOMIC DNA]</scope>
    <source>
        <tissue evidence="1">Muscle</tissue>
    </source>
</reference>
<organism evidence="1 2">
    <name type="scientific">Portunus trituberculatus</name>
    <name type="common">Swimming crab</name>
    <name type="synonym">Neptunus trituberculatus</name>
    <dbReference type="NCBI Taxonomy" id="210409"/>
    <lineage>
        <taxon>Eukaryota</taxon>
        <taxon>Metazoa</taxon>
        <taxon>Ecdysozoa</taxon>
        <taxon>Arthropoda</taxon>
        <taxon>Crustacea</taxon>
        <taxon>Multicrustacea</taxon>
        <taxon>Malacostraca</taxon>
        <taxon>Eumalacostraca</taxon>
        <taxon>Eucarida</taxon>
        <taxon>Decapoda</taxon>
        <taxon>Pleocyemata</taxon>
        <taxon>Brachyura</taxon>
        <taxon>Eubrachyura</taxon>
        <taxon>Portunoidea</taxon>
        <taxon>Portunidae</taxon>
        <taxon>Portuninae</taxon>
        <taxon>Portunus</taxon>
    </lineage>
</organism>
<protein>
    <submittedName>
        <fullName evidence="1">Uncharacterized protein</fullName>
    </submittedName>
</protein>
<proteinExistence type="predicted"/>
<comment type="caution">
    <text evidence="1">The sequence shown here is derived from an EMBL/GenBank/DDBJ whole genome shotgun (WGS) entry which is preliminary data.</text>
</comment>
<gene>
    <name evidence="1" type="ORF">E2C01_020762</name>
</gene>
<dbReference type="EMBL" id="VSRR010001772">
    <property type="protein sequence ID" value="MPC27589.1"/>
    <property type="molecule type" value="Genomic_DNA"/>
</dbReference>
<name>A0A5B7E2G6_PORTR</name>
<dbReference type="Proteomes" id="UP000324222">
    <property type="component" value="Unassembled WGS sequence"/>
</dbReference>
<accession>A0A5B7E2G6</accession>
<evidence type="ECO:0000313" key="2">
    <source>
        <dbReference type="Proteomes" id="UP000324222"/>
    </source>
</evidence>
<dbReference type="AlphaFoldDB" id="A0A5B7E2G6"/>
<sequence>MVQAVLGVYGVDGVPNVAEMSLPHLGLKLVLPLVAVRGSHQGTSKMSVSMCLL</sequence>